<dbReference type="RefSeq" id="WP_118917385.1">
    <property type="nucleotide sequence ID" value="NZ_CP032097.1"/>
</dbReference>
<evidence type="ECO:0000256" key="2">
    <source>
        <dbReference type="ARBA" id="ARBA00022692"/>
    </source>
</evidence>
<feature type="transmembrane region" description="Helical" evidence="5">
    <location>
        <begin position="16"/>
        <end position="34"/>
    </location>
</feature>
<dbReference type="AlphaFoldDB" id="A0A347U8M6"/>
<keyword evidence="5" id="KW-0811">Translocation</keyword>
<sequence length="244" mass="27415">MFEDLKPHIADLRKRLVISSLTVIAMFFVCFSFYEPILTWMMVPVEAALPANSQMVAVEIQETFFTALKVAFFAGFIVSLPVIFWQLWLFLAPGLYDHEKKLVVPFVFFATLMFLMGASFAYYVVVPVGFNFLIAFGSAVVTVLPSIGAYVGFFTKLLIGFGISFELPVITFFLAKIGIVDDKMLKDFFKYAIVFIFIIAALLTPPDVISQLLMAAPLTLLYGVSIYIAKVFNPAPKEEEEEEE</sequence>
<dbReference type="Proteomes" id="UP000290588">
    <property type="component" value="Unassembled WGS sequence"/>
</dbReference>
<dbReference type="KEGG" id="aell:AELL_1546"/>
<organism evidence="7 9">
    <name type="scientific">Arcobacter ellisii</name>
    <dbReference type="NCBI Taxonomy" id="913109"/>
    <lineage>
        <taxon>Bacteria</taxon>
        <taxon>Pseudomonadati</taxon>
        <taxon>Campylobacterota</taxon>
        <taxon>Epsilonproteobacteria</taxon>
        <taxon>Campylobacterales</taxon>
        <taxon>Arcobacteraceae</taxon>
        <taxon>Arcobacter</taxon>
    </lineage>
</organism>
<dbReference type="HAMAP" id="MF_00902">
    <property type="entry name" value="TatC"/>
    <property type="match status" value="1"/>
</dbReference>
<feature type="transmembrane region" description="Helical" evidence="5">
    <location>
        <begin position="103"/>
        <end position="125"/>
    </location>
</feature>
<keyword evidence="4 5" id="KW-0472">Membrane</keyword>
<comment type="caution">
    <text evidence="5">Lacks conserved residue(s) required for the propagation of feature annotation.</text>
</comment>
<evidence type="ECO:0000256" key="3">
    <source>
        <dbReference type="ARBA" id="ARBA00022989"/>
    </source>
</evidence>
<gene>
    <name evidence="5 7" type="primary">tatC</name>
    <name evidence="6" type="ORF">AELL_1546</name>
    <name evidence="7" type="ORF">CP962_09060</name>
</gene>
<dbReference type="Pfam" id="PF00902">
    <property type="entry name" value="TatC"/>
    <property type="match status" value="1"/>
</dbReference>
<comment type="subunit">
    <text evidence="5">Forms a complex with TatA.</text>
</comment>
<comment type="function">
    <text evidence="5">Part of the twin-arginine translocation (Tat) system that transports large folded proteins containing a characteristic twin-arginine motif in their signal peptide across membranes.</text>
</comment>
<reference evidence="7 9" key="1">
    <citation type="submission" date="2017-09" db="EMBL/GenBank/DDBJ databases">
        <title>Genomics of the genus Arcobacter.</title>
        <authorList>
            <person name="Perez-Cataluna A."/>
            <person name="Figueras M.J."/>
            <person name="Salas-Masso N."/>
        </authorList>
    </citation>
    <scope>NUCLEOTIDE SEQUENCE [LARGE SCALE GENOMIC DNA]</scope>
    <source>
        <strain evidence="7 9">CECT 7837</strain>
    </source>
</reference>
<dbReference type="PANTHER" id="PTHR30371:SF0">
    <property type="entry name" value="SEC-INDEPENDENT PROTEIN TRANSLOCASE PROTEIN TATC, CHLOROPLASTIC-RELATED"/>
    <property type="match status" value="1"/>
</dbReference>
<dbReference type="PANTHER" id="PTHR30371">
    <property type="entry name" value="SEC-INDEPENDENT PROTEIN TRANSLOCASE PROTEIN TATC"/>
    <property type="match status" value="1"/>
</dbReference>
<keyword evidence="3 5" id="KW-1133">Transmembrane helix</keyword>
<dbReference type="GO" id="GO:0009977">
    <property type="term" value="F:proton motive force dependent protein transmembrane transporter activity"/>
    <property type="evidence" value="ECO:0007669"/>
    <property type="project" value="TreeGrafter"/>
</dbReference>
<dbReference type="GO" id="GO:0043953">
    <property type="term" value="P:protein transport by the Tat complex"/>
    <property type="evidence" value="ECO:0007669"/>
    <property type="project" value="UniProtKB-UniRule"/>
</dbReference>
<keyword evidence="5" id="KW-0813">Transport</keyword>
<dbReference type="EMBL" id="NXIG01000008">
    <property type="protein sequence ID" value="RXI30146.1"/>
    <property type="molecule type" value="Genomic_DNA"/>
</dbReference>
<evidence type="ECO:0000256" key="5">
    <source>
        <dbReference type="HAMAP-Rule" id="MF_00902"/>
    </source>
</evidence>
<feature type="transmembrane region" description="Helical" evidence="5">
    <location>
        <begin position="157"/>
        <end position="175"/>
    </location>
</feature>
<accession>A0A347U8M6</accession>
<comment type="subcellular location">
    <subcellularLocation>
        <location evidence="5">Cell membrane</location>
        <topology evidence="5">Multi-pass membrane protein</topology>
    </subcellularLocation>
    <subcellularLocation>
        <location evidence="1">Membrane</location>
        <topology evidence="1">Multi-pass membrane protein</topology>
    </subcellularLocation>
</comment>
<feature type="transmembrane region" description="Helical" evidence="5">
    <location>
        <begin position="132"/>
        <end position="151"/>
    </location>
</feature>
<evidence type="ECO:0000313" key="9">
    <source>
        <dbReference type="Proteomes" id="UP000290588"/>
    </source>
</evidence>
<dbReference type="PRINTS" id="PR01840">
    <property type="entry name" value="TATCFAMILY"/>
</dbReference>
<evidence type="ECO:0000313" key="6">
    <source>
        <dbReference type="EMBL" id="AXX95204.1"/>
    </source>
</evidence>
<feature type="transmembrane region" description="Helical" evidence="5">
    <location>
        <begin position="70"/>
        <end position="91"/>
    </location>
</feature>
<keyword evidence="5" id="KW-1003">Cell membrane</keyword>
<dbReference type="EMBL" id="CP032097">
    <property type="protein sequence ID" value="AXX95204.1"/>
    <property type="molecule type" value="Genomic_DNA"/>
</dbReference>
<dbReference type="OrthoDB" id="9777044at2"/>
<proteinExistence type="inferred from homology"/>
<evidence type="ECO:0000256" key="1">
    <source>
        <dbReference type="ARBA" id="ARBA00004141"/>
    </source>
</evidence>
<name>A0A347U8M6_9BACT</name>
<dbReference type="InterPro" id="IPR002033">
    <property type="entry name" value="TatC"/>
</dbReference>
<protein>
    <recommendedName>
        <fullName evidence="5">Sec-independent protein translocase protein TatC</fullName>
    </recommendedName>
</protein>
<keyword evidence="8" id="KW-1185">Reference proteome</keyword>
<evidence type="ECO:0000313" key="7">
    <source>
        <dbReference type="EMBL" id="RXI30146.1"/>
    </source>
</evidence>
<comment type="similarity">
    <text evidence="5">Belongs to the TatC family.</text>
</comment>
<reference evidence="6 8" key="2">
    <citation type="submission" date="2018-08" db="EMBL/GenBank/DDBJ databases">
        <title>Complete genome of the Arcobacter ellisii type strain LMG 26155.</title>
        <authorList>
            <person name="Miller W.G."/>
            <person name="Yee E."/>
            <person name="Bono J.L."/>
        </authorList>
    </citation>
    <scope>NUCLEOTIDE SEQUENCE [LARGE SCALE GENOMIC DNA]</scope>
    <source>
        <strain evidence="6 8">LMG 26155</strain>
    </source>
</reference>
<dbReference type="PROSITE" id="PS01218">
    <property type="entry name" value="TATC"/>
    <property type="match status" value="1"/>
</dbReference>
<keyword evidence="5" id="KW-0653">Protein transport</keyword>
<evidence type="ECO:0000256" key="4">
    <source>
        <dbReference type="ARBA" id="ARBA00023136"/>
    </source>
</evidence>
<keyword evidence="2 5" id="KW-0812">Transmembrane</keyword>
<evidence type="ECO:0000313" key="8">
    <source>
        <dbReference type="Proteomes" id="UP000262582"/>
    </source>
</evidence>
<dbReference type="Proteomes" id="UP000262582">
    <property type="component" value="Chromosome"/>
</dbReference>
<dbReference type="GO" id="GO:0033281">
    <property type="term" value="C:TAT protein transport complex"/>
    <property type="evidence" value="ECO:0007669"/>
    <property type="project" value="UniProtKB-UniRule"/>
</dbReference>
<dbReference type="NCBIfam" id="TIGR00945">
    <property type="entry name" value="tatC"/>
    <property type="match status" value="1"/>
</dbReference>
<dbReference type="GO" id="GO:0065002">
    <property type="term" value="P:intracellular protein transmembrane transport"/>
    <property type="evidence" value="ECO:0007669"/>
    <property type="project" value="TreeGrafter"/>
</dbReference>
<dbReference type="InterPro" id="IPR019820">
    <property type="entry name" value="Sec-indep_translocase_CS"/>
</dbReference>